<dbReference type="InterPro" id="IPR012938">
    <property type="entry name" value="Glc/Sorbosone_DH"/>
</dbReference>
<dbReference type="AlphaFoldDB" id="A0A1V3NHI2"/>
<keyword evidence="4" id="KW-1185">Reference proteome</keyword>
<evidence type="ECO:0000313" key="4">
    <source>
        <dbReference type="Proteomes" id="UP000189462"/>
    </source>
</evidence>
<sequence length="383" mass="42516">MQPHCKKGRPTSRFFLLTILCLAVSLPAAAWETFGSEYQQGQIVPVAEGIAHPWAVGFLPDGRKLVTSREGPIYLVDNDSKTRLAGTPDVHVQNQGGMLDLVVHPDYEANGWIYMTYAKGDSSGTVPALARARLDGERLTDLEVLFESNTVTSPGRHYGSRILFLDDGTLLMSIGDRGAEPMRAQDPLDHSGSLVRLNEDGSVPEDNPFVGDDRYAPEIYSYGHRNIQGIVRHPDTGDIWVTEHGPRGGDELNLILPGRNYGWPVATLGRDYRTEEDFPDARARHKEGMEDPVFEFLPTLAPSGLAVVTSERFPAWQGNLLAGGLRAERVMRIRIEDQEVVHMEELFHGTIGRIRDVREGPDGYLYLLNDRADGGLYRVEPDS</sequence>
<gene>
    <name evidence="3" type="ORF">B1C78_08700</name>
</gene>
<dbReference type="Proteomes" id="UP000189462">
    <property type="component" value="Unassembled WGS sequence"/>
</dbReference>
<dbReference type="EMBL" id="MVBK01000046">
    <property type="protein sequence ID" value="OOG24569.1"/>
    <property type="molecule type" value="Genomic_DNA"/>
</dbReference>
<organism evidence="3 4">
    <name type="scientific">Thioalkalivibrio denitrificans</name>
    <dbReference type="NCBI Taxonomy" id="108003"/>
    <lineage>
        <taxon>Bacteria</taxon>
        <taxon>Pseudomonadati</taxon>
        <taxon>Pseudomonadota</taxon>
        <taxon>Gammaproteobacteria</taxon>
        <taxon>Chromatiales</taxon>
        <taxon>Ectothiorhodospiraceae</taxon>
        <taxon>Thioalkalivibrio</taxon>
    </lineage>
</organism>
<keyword evidence="1" id="KW-0732">Signal</keyword>
<feature type="chain" id="PRO_5010713104" description="Glucose/Sorbosone dehydrogenase domain-containing protein" evidence="1">
    <location>
        <begin position="31"/>
        <end position="383"/>
    </location>
</feature>
<dbReference type="SUPFAM" id="SSF50952">
    <property type="entry name" value="Soluble quinoprotein glucose dehydrogenase"/>
    <property type="match status" value="1"/>
</dbReference>
<dbReference type="OrthoDB" id="9770043at2"/>
<dbReference type="Gene3D" id="2.120.10.30">
    <property type="entry name" value="TolB, C-terminal domain"/>
    <property type="match status" value="1"/>
</dbReference>
<accession>A0A1V3NHI2</accession>
<name>A0A1V3NHI2_9GAMM</name>
<evidence type="ECO:0000313" key="3">
    <source>
        <dbReference type="EMBL" id="OOG24569.1"/>
    </source>
</evidence>
<protein>
    <recommendedName>
        <fullName evidence="2">Glucose/Sorbosone dehydrogenase domain-containing protein</fullName>
    </recommendedName>
</protein>
<dbReference type="RefSeq" id="WP_077278761.1">
    <property type="nucleotide sequence ID" value="NZ_MVBK01000046.1"/>
</dbReference>
<evidence type="ECO:0000259" key="2">
    <source>
        <dbReference type="Pfam" id="PF07995"/>
    </source>
</evidence>
<dbReference type="PANTHER" id="PTHR19328">
    <property type="entry name" value="HEDGEHOG-INTERACTING PROTEIN"/>
    <property type="match status" value="1"/>
</dbReference>
<dbReference type="InterPro" id="IPR011042">
    <property type="entry name" value="6-blade_b-propeller_TolB-like"/>
</dbReference>
<dbReference type="InterPro" id="IPR011041">
    <property type="entry name" value="Quinoprot_gluc/sorb_DH_b-prop"/>
</dbReference>
<feature type="signal peptide" evidence="1">
    <location>
        <begin position="1"/>
        <end position="30"/>
    </location>
</feature>
<evidence type="ECO:0000256" key="1">
    <source>
        <dbReference type="SAM" id="SignalP"/>
    </source>
</evidence>
<dbReference type="PANTHER" id="PTHR19328:SF75">
    <property type="entry name" value="ALDOSE SUGAR DEHYDROGENASE YLII"/>
    <property type="match status" value="1"/>
</dbReference>
<feature type="domain" description="Glucose/Sorbosone dehydrogenase" evidence="2">
    <location>
        <begin position="51"/>
        <end position="378"/>
    </location>
</feature>
<dbReference type="Pfam" id="PF07995">
    <property type="entry name" value="GSDH"/>
    <property type="match status" value="1"/>
</dbReference>
<reference evidence="3 4" key="1">
    <citation type="submission" date="2017-02" db="EMBL/GenBank/DDBJ databases">
        <title>Genomic diversity within the haloalkaliphilic genus Thioalkalivibrio.</title>
        <authorList>
            <person name="Ahn A.-C."/>
            <person name="Meier-Kolthoff J."/>
            <person name="Overmars L."/>
            <person name="Richter M."/>
            <person name="Woyke T."/>
            <person name="Sorokin D.Y."/>
            <person name="Muyzer G."/>
        </authorList>
    </citation>
    <scope>NUCLEOTIDE SEQUENCE [LARGE SCALE GENOMIC DNA]</scope>
    <source>
        <strain evidence="3 4">ALJD</strain>
    </source>
</reference>
<comment type="caution">
    <text evidence="3">The sequence shown here is derived from an EMBL/GenBank/DDBJ whole genome shotgun (WGS) entry which is preliminary data.</text>
</comment>
<proteinExistence type="predicted"/>